<reference evidence="1 2" key="1">
    <citation type="journal article" date="2013" name="Genome Biol.">
        <title>The genome sequence of the most widely cultivated cacao type and its use to identify candidate genes regulating pod color.</title>
        <authorList>
            <person name="Motamayor J.C."/>
            <person name="Mockaitis K."/>
            <person name="Schmutz J."/>
            <person name="Haiminen N."/>
            <person name="Iii D.L."/>
            <person name="Cornejo O."/>
            <person name="Findley S.D."/>
            <person name="Zheng P."/>
            <person name="Utro F."/>
            <person name="Royaert S."/>
            <person name="Saski C."/>
            <person name="Jenkins J."/>
            <person name="Podicheti R."/>
            <person name="Zhao M."/>
            <person name="Scheffler B.E."/>
            <person name="Stack J.C."/>
            <person name="Feltus F.A."/>
            <person name="Mustiga G.M."/>
            <person name="Amores F."/>
            <person name="Phillips W."/>
            <person name="Marelli J.P."/>
            <person name="May G.D."/>
            <person name="Shapiro H."/>
            <person name="Ma J."/>
            <person name="Bustamante C.D."/>
            <person name="Schnell R.J."/>
            <person name="Main D."/>
            <person name="Gilbert D."/>
            <person name="Parida L."/>
            <person name="Kuhn D.N."/>
        </authorList>
    </citation>
    <scope>NUCLEOTIDE SEQUENCE [LARGE SCALE GENOMIC DNA]</scope>
    <source>
        <strain evidence="2">cv. Matina 1-6</strain>
    </source>
</reference>
<protein>
    <submittedName>
        <fullName evidence="1">Uncharacterized protein</fullName>
    </submittedName>
</protein>
<dbReference type="EMBL" id="CM001880">
    <property type="protein sequence ID" value="EOY01298.1"/>
    <property type="molecule type" value="Genomic_DNA"/>
</dbReference>
<name>A0A061E9J6_THECC</name>
<evidence type="ECO:0000313" key="2">
    <source>
        <dbReference type="Proteomes" id="UP000026915"/>
    </source>
</evidence>
<accession>A0A061E9J6</accession>
<dbReference type="HOGENOM" id="CLU_2337770_0_0_1"/>
<dbReference type="InParanoid" id="A0A061E9J6"/>
<organism evidence="1 2">
    <name type="scientific">Theobroma cacao</name>
    <name type="common">Cacao</name>
    <name type="synonym">Cocoa</name>
    <dbReference type="NCBI Taxonomy" id="3641"/>
    <lineage>
        <taxon>Eukaryota</taxon>
        <taxon>Viridiplantae</taxon>
        <taxon>Streptophyta</taxon>
        <taxon>Embryophyta</taxon>
        <taxon>Tracheophyta</taxon>
        <taxon>Spermatophyta</taxon>
        <taxon>Magnoliopsida</taxon>
        <taxon>eudicotyledons</taxon>
        <taxon>Gunneridae</taxon>
        <taxon>Pentapetalae</taxon>
        <taxon>rosids</taxon>
        <taxon>malvids</taxon>
        <taxon>Malvales</taxon>
        <taxon>Malvaceae</taxon>
        <taxon>Byttnerioideae</taxon>
        <taxon>Theobroma</taxon>
    </lineage>
</organism>
<proteinExistence type="predicted"/>
<gene>
    <name evidence="1" type="ORF">TCM_011234</name>
</gene>
<dbReference type="Gramene" id="EOY01298">
    <property type="protein sequence ID" value="EOY01298"/>
    <property type="gene ID" value="TCM_011234"/>
</dbReference>
<dbReference type="AlphaFoldDB" id="A0A061E9J6"/>
<sequence>MIFVAVEKEFGAWLGTQRLQTSSKHHNVLKFIIDTSTSPIDKMNDQNYHENLLKPGPDQPMDVNHQHFSNPDMSRNTFTIQSFLHHKEVDEKFHVVED</sequence>
<keyword evidence="2" id="KW-1185">Reference proteome</keyword>
<dbReference type="Proteomes" id="UP000026915">
    <property type="component" value="Chromosome 2"/>
</dbReference>
<evidence type="ECO:0000313" key="1">
    <source>
        <dbReference type="EMBL" id="EOY01298.1"/>
    </source>
</evidence>